<reference evidence="1 2" key="1">
    <citation type="submission" date="2024-01" db="EMBL/GenBank/DDBJ databases">
        <title>The complete chloroplast genome sequence of Lithospermum erythrorhizon: insights into the phylogenetic relationship among Boraginaceae species and the maternal lineages of purple gromwells.</title>
        <authorList>
            <person name="Okada T."/>
            <person name="Watanabe K."/>
        </authorList>
    </citation>
    <scope>NUCLEOTIDE SEQUENCE [LARGE SCALE GENOMIC DNA]</scope>
</reference>
<comment type="caution">
    <text evidence="1">The sequence shown here is derived from an EMBL/GenBank/DDBJ whole genome shotgun (WGS) entry which is preliminary data.</text>
</comment>
<dbReference type="PANTHER" id="PTHR45786">
    <property type="entry name" value="DNA BINDING PROTEIN-LIKE"/>
    <property type="match status" value="1"/>
</dbReference>
<dbReference type="AlphaFoldDB" id="A0AAV3PMZ6"/>
<gene>
    <name evidence="1" type="ORF">LIER_43172</name>
</gene>
<organism evidence="1 2">
    <name type="scientific">Lithospermum erythrorhizon</name>
    <name type="common">Purple gromwell</name>
    <name type="synonym">Lithospermum officinale var. erythrorhizon</name>
    <dbReference type="NCBI Taxonomy" id="34254"/>
    <lineage>
        <taxon>Eukaryota</taxon>
        <taxon>Viridiplantae</taxon>
        <taxon>Streptophyta</taxon>
        <taxon>Embryophyta</taxon>
        <taxon>Tracheophyta</taxon>
        <taxon>Spermatophyta</taxon>
        <taxon>Magnoliopsida</taxon>
        <taxon>eudicotyledons</taxon>
        <taxon>Gunneridae</taxon>
        <taxon>Pentapetalae</taxon>
        <taxon>asterids</taxon>
        <taxon>lamiids</taxon>
        <taxon>Boraginales</taxon>
        <taxon>Boraginaceae</taxon>
        <taxon>Boraginoideae</taxon>
        <taxon>Lithospermeae</taxon>
        <taxon>Lithospermum</taxon>
    </lineage>
</organism>
<dbReference type="PANTHER" id="PTHR45786:SF74">
    <property type="entry name" value="ATP-DEPENDENT DNA HELICASE"/>
    <property type="match status" value="1"/>
</dbReference>
<proteinExistence type="predicted"/>
<protein>
    <submittedName>
        <fullName evidence="1">Uncharacterized protein</fullName>
    </submittedName>
</protein>
<dbReference type="EMBL" id="BAABME010033285">
    <property type="protein sequence ID" value="GAA0152381.1"/>
    <property type="molecule type" value="Genomic_DNA"/>
</dbReference>
<dbReference type="Proteomes" id="UP001454036">
    <property type="component" value="Unassembled WGS sequence"/>
</dbReference>
<keyword evidence="2" id="KW-1185">Reference proteome</keyword>
<accession>A0AAV3PMZ6</accession>
<evidence type="ECO:0000313" key="1">
    <source>
        <dbReference type="EMBL" id="GAA0152381.1"/>
    </source>
</evidence>
<evidence type="ECO:0000313" key="2">
    <source>
        <dbReference type="Proteomes" id="UP001454036"/>
    </source>
</evidence>
<sequence>MTKNSDERTIILPKVSPCKYCGAYKFFRETDCICCSKGEITLAESILPSYLVSLITGTDSKSREFQNMIPTYNNHFAFTSIGITGDEQYQLWDHGIYTVRVQGQIHHYLNDLLPQSGSNRLTVKSHGAYPYSTFLRHALELENIEQYHIVIRSDTGLDQRRYNKPLSTEVAGIWIEDENGQYLF</sequence>
<name>A0AAV3PMZ6_LITER</name>